<protein>
    <recommendedName>
        <fullName evidence="2">DUF2510 domain-containing protein</fullName>
    </recommendedName>
</protein>
<keyword evidence="1" id="KW-0472">Membrane</keyword>
<feature type="transmembrane region" description="Helical" evidence="1">
    <location>
        <begin position="114"/>
        <end position="132"/>
    </location>
</feature>
<comment type="caution">
    <text evidence="3">The sequence shown here is derived from an EMBL/GenBank/DDBJ whole genome shotgun (WGS) entry which is preliminary data.</text>
</comment>
<dbReference type="AlphaFoldDB" id="A0A7Z0J673"/>
<proteinExistence type="predicted"/>
<keyword evidence="1" id="KW-1133">Transmembrane helix</keyword>
<organism evidence="3 4">
    <name type="scientific">Glaciibacter psychrotolerans</name>
    <dbReference type="NCBI Taxonomy" id="670054"/>
    <lineage>
        <taxon>Bacteria</taxon>
        <taxon>Bacillati</taxon>
        <taxon>Actinomycetota</taxon>
        <taxon>Actinomycetes</taxon>
        <taxon>Micrococcales</taxon>
        <taxon>Microbacteriaceae</taxon>
        <taxon>Glaciibacter</taxon>
    </lineage>
</organism>
<feature type="transmembrane region" description="Helical" evidence="1">
    <location>
        <begin position="88"/>
        <end position="108"/>
    </location>
</feature>
<evidence type="ECO:0000313" key="4">
    <source>
        <dbReference type="Proteomes" id="UP000537260"/>
    </source>
</evidence>
<name>A0A7Z0J673_9MICO</name>
<evidence type="ECO:0000256" key="1">
    <source>
        <dbReference type="SAM" id="Phobius"/>
    </source>
</evidence>
<reference evidence="3 4" key="1">
    <citation type="submission" date="2020-07" db="EMBL/GenBank/DDBJ databases">
        <title>Sequencing the genomes of 1000 actinobacteria strains.</title>
        <authorList>
            <person name="Klenk H.-P."/>
        </authorList>
    </citation>
    <scope>NUCLEOTIDE SEQUENCE [LARGE SCALE GENOMIC DNA]</scope>
    <source>
        <strain evidence="3 4">LI1</strain>
    </source>
</reference>
<keyword evidence="4" id="KW-1185">Reference proteome</keyword>
<gene>
    <name evidence="3" type="ORF">HNR05_001717</name>
</gene>
<keyword evidence="1" id="KW-0812">Transmembrane</keyword>
<dbReference type="Pfam" id="PF10708">
    <property type="entry name" value="DUF2510"/>
    <property type="match status" value="1"/>
</dbReference>
<feature type="domain" description="DUF2510" evidence="2">
    <location>
        <begin position="11"/>
        <end position="40"/>
    </location>
</feature>
<dbReference type="InterPro" id="IPR018929">
    <property type="entry name" value="DUF2510"/>
</dbReference>
<feature type="transmembrane region" description="Helical" evidence="1">
    <location>
        <begin position="180"/>
        <end position="207"/>
    </location>
</feature>
<evidence type="ECO:0000313" key="3">
    <source>
        <dbReference type="EMBL" id="NYJ19926.1"/>
    </source>
</evidence>
<dbReference type="Proteomes" id="UP000537260">
    <property type="component" value="Unassembled WGS sequence"/>
</dbReference>
<dbReference type="EMBL" id="JACCFM010000001">
    <property type="protein sequence ID" value="NYJ19926.1"/>
    <property type="molecule type" value="Genomic_DNA"/>
</dbReference>
<accession>A0A7Z0J673</accession>
<sequence>MADQTPFVPPAGWYVDPTTETTLRWWNGLAWTDHVSALPELVPAPRIAPVSQYSWEREEDKTHRVQHWGIAAEAHAEYTAIPSRWGTLSVWLIAFTPWWEVGCAVIVATVLENVWLECGALILPWLLTIVWAQRDGARLRAWGHRNVPRWPWALLGAPGYLIARTVVLRRNTGIGSPPLWVWIANLLIVGGLIALGVLLFLSALAGLNHGY</sequence>
<evidence type="ECO:0000259" key="2">
    <source>
        <dbReference type="Pfam" id="PF10708"/>
    </source>
</evidence>